<name>A0A7Z1AVX8_9PSEU</name>
<sequence>MLTGTFAEYRELSITDPLRQGDVLEAVDPSRSKWQRHLLVLTADCDFAYDKHQGRVTCVPVLAATEYLLEMQVPRLREKSLAKILRTLRAELTGVGANISDERLRAWPCEVEPAKIITSIGLDGPAAETVGASLRAIRLLSQPTTSLGEAVDQIVTAQLVMSDARTRDAVIRQTVSQLRGPYSQPPGDTLFLSAIARNHDIGYFVYLRHLEQVWQPEIAIGPARRAVSYRRISRLQDRYIHSIVQRFALVFLSIGLPKEYEEMRDLHAELLEETFR</sequence>
<accession>A0A7Z1AVX8</accession>
<protein>
    <submittedName>
        <fullName evidence="1">Uncharacterized protein</fullName>
    </submittedName>
</protein>
<evidence type="ECO:0000313" key="2">
    <source>
        <dbReference type="Proteomes" id="UP000185696"/>
    </source>
</evidence>
<organism evidence="1 2">
    <name type="scientific">Actinophytocola xinjiangensis</name>
    <dbReference type="NCBI Taxonomy" id="485602"/>
    <lineage>
        <taxon>Bacteria</taxon>
        <taxon>Bacillati</taxon>
        <taxon>Actinomycetota</taxon>
        <taxon>Actinomycetes</taxon>
        <taxon>Pseudonocardiales</taxon>
        <taxon>Pseudonocardiaceae</taxon>
    </lineage>
</organism>
<comment type="caution">
    <text evidence="1">The sequence shown here is derived from an EMBL/GenBank/DDBJ whole genome shotgun (WGS) entry which is preliminary data.</text>
</comment>
<dbReference type="EMBL" id="MSIF01000014">
    <property type="protein sequence ID" value="OLF07824.1"/>
    <property type="molecule type" value="Genomic_DNA"/>
</dbReference>
<gene>
    <name evidence="1" type="ORF">BLA60_26265</name>
</gene>
<evidence type="ECO:0000313" key="1">
    <source>
        <dbReference type="EMBL" id="OLF07824.1"/>
    </source>
</evidence>
<reference evidence="1 2" key="1">
    <citation type="submission" date="2016-12" db="EMBL/GenBank/DDBJ databases">
        <title>The draft genome sequence of Actinophytocola xinjiangensis.</title>
        <authorList>
            <person name="Wang W."/>
            <person name="Yuan L."/>
        </authorList>
    </citation>
    <scope>NUCLEOTIDE SEQUENCE [LARGE SCALE GENOMIC DNA]</scope>
    <source>
        <strain evidence="1 2">CGMCC 4.4663</strain>
    </source>
</reference>
<dbReference type="AlphaFoldDB" id="A0A7Z1AVX8"/>
<dbReference type="Proteomes" id="UP000185696">
    <property type="component" value="Unassembled WGS sequence"/>
</dbReference>
<proteinExistence type="predicted"/>
<keyword evidence="2" id="KW-1185">Reference proteome</keyword>